<evidence type="ECO:0000256" key="4">
    <source>
        <dbReference type="ARBA" id="ARBA00023002"/>
    </source>
</evidence>
<keyword evidence="6 8" id="KW-0503">Monooxygenase</keyword>
<dbReference type="InterPro" id="IPR001128">
    <property type="entry name" value="Cyt_P450"/>
</dbReference>
<dbReference type="PANTHER" id="PTHR24291">
    <property type="entry name" value="CYTOCHROME P450 FAMILY 4"/>
    <property type="match status" value="1"/>
</dbReference>
<dbReference type="PROSITE" id="PS00086">
    <property type="entry name" value="CYTOCHROME_P450"/>
    <property type="match status" value="1"/>
</dbReference>
<evidence type="ECO:0000256" key="3">
    <source>
        <dbReference type="ARBA" id="ARBA00022723"/>
    </source>
</evidence>
<dbReference type="GO" id="GO:0005506">
    <property type="term" value="F:iron ion binding"/>
    <property type="evidence" value="ECO:0007669"/>
    <property type="project" value="InterPro"/>
</dbReference>
<evidence type="ECO:0000256" key="8">
    <source>
        <dbReference type="RuleBase" id="RU000461"/>
    </source>
</evidence>
<keyword evidence="2 7" id="KW-0349">Heme</keyword>
<dbReference type="SUPFAM" id="SSF48264">
    <property type="entry name" value="Cytochrome P450"/>
    <property type="match status" value="1"/>
</dbReference>
<evidence type="ECO:0000256" key="2">
    <source>
        <dbReference type="ARBA" id="ARBA00022617"/>
    </source>
</evidence>
<sequence>MRVLTPGPSRAPAPEKITLLPLAPQNPLPYRQRARAVRSFHTGVDQLRDAGGPVSRVTLGPKWLIPPIVVATSPEAIHDILTNRDGSLDKTSRVLSEFRRVMGDNLFDLPHAQWLPRRRTLQPVFTKQQVQRFGGHMADAAESVSSSWQDGHTINLDAECRKLTMRALGRAVLGMDLTEHVAEVTEPLRTALTYVVSRALHPLRAPAWLPTPARRRARAAAATLHSLAGTILRECRARPDTDAPLVQALIEAKDPLTNKRLSDRDIAAELILFLFAGHDTTATTLAYAMWQLGRHPEIQSRVAAEVTKLPDRQLTPQDIPRLPYTGQVLMEALRMCPPGATGTRMATRDVEIAGYRVEAGTLVAFGRMAVHRDPTLWDRPSTFDPDRFSPQHMKGLGRWQYLPFGAGPRSCIGDHFATLEATLGLATFIRRATVHSLHTDFPLTAPFTVIADGPIWARVQLRR</sequence>
<organism evidence="9">
    <name type="scientific">Mycobacterium riyadhense</name>
    <dbReference type="NCBI Taxonomy" id="486698"/>
    <lineage>
        <taxon>Bacteria</taxon>
        <taxon>Bacillati</taxon>
        <taxon>Actinomycetota</taxon>
        <taxon>Actinomycetes</taxon>
        <taxon>Mycobacteriales</taxon>
        <taxon>Mycobacteriaceae</taxon>
        <taxon>Mycobacterium</taxon>
    </lineage>
</organism>
<proteinExistence type="inferred from homology"/>
<evidence type="ECO:0000256" key="7">
    <source>
        <dbReference type="PIRSR" id="PIRSR602401-1"/>
    </source>
</evidence>
<dbReference type="InterPro" id="IPR017972">
    <property type="entry name" value="Cyt_P450_CS"/>
</dbReference>
<dbReference type="GO" id="GO:0016705">
    <property type="term" value="F:oxidoreductase activity, acting on paired donors, with incorporation or reduction of molecular oxygen"/>
    <property type="evidence" value="ECO:0007669"/>
    <property type="project" value="InterPro"/>
</dbReference>
<dbReference type="GO" id="GO:0020037">
    <property type="term" value="F:heme binding"/>
    <property type="evidence" value="ECO:0007669"/>
    <property type="project" value="InterPro"/>
</dbReference>
<name>A0A653EFN5_9MYCO</name>
<comment type="similarity">
    <text evidence="1 8">Belongs to the cytochrome P450 family.</text>
</comment>
<evidence type="ECO:0000313" key="9">
    <source>
        <dbReference type="EMBL" id="VTO95660.1"/>
    </source>
</evidence>
<dbReference type="Pfam" id="PF00067">
    <property type="entry name" value="p450"/>
    <property type="match status" value="1"/>
</dbReference>
<dbReference type="AlphaFoldDB" id="A0A653EFN5"/>
<dbReference type="InterPro" id="IPR002401">
    <property type="entry name" value="Cyt_P450_E_grp-I"/>
</dbReference>
<reference evidence="9" key="1">
    <citation type="submission" date="2019-05" db="EMBL/GenBank/DDBJ databases">
        <authorList>
            <person name="Naeem R."/>
            <person name="Antony C."/>
            <person name="Guan Q."/>
        </authorList>
    </citation>
    <scope>NUCLEOTIDE SEQUENCE</scope>
    <source>
        <strain evidence="9">2</strain>
    </source>
</reference>
<accession>A0A653EFN5</accession>
<keyword evidence="3 7" id="KW-0479">Metal-binding</keyword>
<dbReference type="PRINTS" id="PR00463">
    <property type="entry name" value="EP450I"/>
</dbReference>
<evidence type="ECO:0000256" key="5">
    <source>
        <dbReference type="ARBA" id="ARBA00023004"/>
    </source>
</evidence>
<dbReference type="PRINTS" id="PR00385">
    <property type="entry name" value="P450"/>
</dbReference>
<dbReference type="PANTHER" id="PTHR24291:SF50">
    <property type="entry name" value="BIFUNCTIONAL ALBAFLAVENONE MONOOXYGENASE_TERPENE SYNTHASE"/>
    <property type="match status" value="1"/>
</dbReference>
<dbReference type="GO" id="GO:0004497">
    <property type="term" value="F:monooxygenase activity"/>
    <property type="evidence" value="ECO:0007669"/>
    <property type="project" value="UniProtKB-KW"/>
</dbReference>
<dbReference type="InterPro" id="IPR036396">
    <property type="entry name" value="Cyt_P450_sf"/>
</dbReference>
<evidence type="ECO:0000256" key="6">
    <source>
        <dbReference type="ARBA" id="ARBA00023033"/>
    </source>
</evidence>
<feature type="binding site" description="axial binding residue" evidence="7">
    <location>
        <position position="411"/>
    </location>
    <ligand>
        <name>heme</name>
        <dbReference type="ChEBI" id="CHEBI:30413"/>
    </ligand>
    <ligandPart>
        <name>Fe</name>
        <dbReference type="ChEBI" id="CHEBI:18248"/>
    </ligandPart>
</feature>
<keyword evidence="5 7" id="KW-0408">Iron</keyword>
<comment type="cofactor">
    <cofactor evidence="7">
        <name>heme</name>
        <dbReference type="ChEBI" id="CHEBI:30413"/>
    </cofactor>
</comment>
<protein>
    <submittedName>
        <fullName evidence="9">Pentalenene oxygenase</fullName>
    </submittedName>
</protein>
<evidence type="ECO:0000256" key="1">
    <source>
        <dbReference type="ARBA" id="ARBA00010617"/>
    </source>
</evidence>
<keyword evidence="4 8" id="KW-0560">Oxidoreductase</keyword>
<dbReference type="Gene3D" id="1.10.630.10">
    <property type="entry name" value="Cytochrome P450"/>
    <property type="match status" value="1"/>
</dbReference>
<dbReference type="EMBL" id="LR589069">
    <property type="protein sequence ID" value="VTO95660.1"/>
    <property type="molecule type" value="Genomic_DNA"/>
</dbReference>
<dbReference type="InterPro" id="IPR050196">
    <property type="entry name" value="Cytochrome_P450_Monoox"/>
</dbReference>
<gene>
    <name evidence="9" type="primary">ptlI_1</name>
    <name evidence="9" type="ORF">BIN_B_01142</name>
</gene>